<dbReference type="AlphaFoldDB" id="D6GW25"/>
<dbReference type="SUPFAM" id="SSF53756">
    <property type="entry name" value="UDP-Glycosyltransferase/glycogen phosphorylase"/>
    <property type="match status" value="1"/>
</dbReference>
<dbReference type="PANTHER" id="PTHR12526:SF627">
    <property type="entry name" value="D-RHAMNOSYLTRANSFERASE WBPZ"/>
    <property type="match status" value="1"/>
</dbReference>
<reference evidence="2 3" key="1">
    <citation type="journal article" date="2010" name="Proc. Natl. Acad. Sci. U.S.A.">
        <title>Enigmatic, ultrasmall, uncultivated Archaea.</title>
        <authorList>
            <person name="Baker B.J."/>
            <person name="Comolli L.R."/>
            <person name="Dick G.J."/>
            <person name="Hauser L.J."/>
            <person name="Hyatt D."/>
            <person name="Dill B.D."/>
            <person name="Land M.L."/>
            <person name="Verberkmoes N.C."/>
            <person name="Hettich R.L."/>
            <person name="Banfield J.F."/>
        </authorList>
    </citation>
    <scope>NUCLEOTIDE SEQUENCE [LARGE SCALE GENOMIC DNA]</scope>
</reference>
<evidence type="ECO:0000313" key="2">
    <source>
        <dbReference type="EMBL" id="EFD92584.1"/>
    </source>
</evidence>
<evidence type="ECO:0000259" key="1">
    <source>
        <dbReference type="Pfam" id="PF00534"/>
    </source>
</evidence>
<accession>D6GW25</accession>
<dbReference type="PANTHER" id="PTHR12526">
    <property type="entry name" value="GLYCOSYLTRANSFERASE"/>
    <property type="match status" value="1"/>
</dbReference>
<evidence type="ECO:0000313" key="3">
    <source>
        <dbReference type="Proteomes" id="UP000009376"/>
    </source>
</evidence>
<dbReference type="Pfam" id="PF00534">
    <property type="entry name" value="Glycos_transf_1"/>
    <property type="match status" value="1"/>
</dbReference>
<dbReference type="Proteomes" id="UP000009376">
    <property type="component" value="Unassembled WGS sequence"/>
</dbReference>
<organism evidence="2 3">
    <name type="scientific">Candidatus Parvarchaeum acidophilus ARMAN-5</name>
    <dbReference type="NCBI Taxonomy" id="662762"/>
    <lineage>
        <taxon>Archaea</taxon>
        <taxon>Candidatus Parvarchaeota</taxon>
        <taxon>Candidatus Parvarchaeum</taxon>
    </lineage>
</organism>
<dbReference type="CDD" id="cd03801">
    <property type="entry name" value="GT4_PimA-like"/>
    <property type="match status" value="1"/>
</dbReference>
<dbReference type="GO" id="GO:0016757">
    <property type="term" value="F:glycosyltransferase activity"/>
    <property type="evidence" value="ECO:0007669"/>
    <property type="project" value="InterPro"/>
</dbReference>
<keyword evidence="2" id="KW-0808">Transferase</keyword>
<sequence length="337" mass="38258">MDEIVFIYADGHKNSVYLADSLGIKIRKHLPPFFSRSIKNTILSMFMIFSLPKSKFYFIEGNFITIAIARKLHLIPKNAKIIKYLGEPIFYRLLNGQIKGLKKIFLDYFLKDVDAFVCHGDWQVELLSKYLPNAKKIMVYTPILSNQFIHITSNEKLPNLDSHNLLLIGNGRVKYKGIDMAIDALKIIREKYNDAKLNVIGKFDKAVIDRYSSVEGVRFLGFVPDLLSYIKDSALYVHPARVEAFGLSIVEAMLGGLPAIVSKDTGAKTFVEELGDMFVVDTNPKSVADSIDRYFSLKKEERIDLSNKAKNIASKLGPDNIIPKFYTDFTNLLKELN</sequence>
<protein>
    <submittedName>
        <fullName evidence="2">Glycosyl transferase group 1</fullName>
    </submittedName>
</protein>
<dbReference type="EMBL" id="GG745567">
    <property type="protein sequence ID" value="EFD92584.1"/>
    <property type="molecule type" value="Genomic_DNA"/>
</dbReference>
<dbReference type="Gene3D" id="3.40.50.2000">
    <property type="entry name" value="Glycogen Phosphorylase B"/>
    <property type="match status" value="2"/>
</dbReference>
<dbReference type="InterPro" id="IPR001296">
    <property type="entry name" value="Glyco_trans_1"/>
</dbReference>
<gene>
    <name evidence="2" type="ORF">BJBARM5_0696</name>
</gene>
<name>D6GW25_PARA5</name>
<feature type="domain" description="Glycosyl transferase family 1" evidence="1">
    <location>
        <begin position="164"/>
        <end position="311"/>
    </location>
</feature>
<proteinExistence type="predicted"/>